<keyword evidence="1" id="KW-0732">Signal</keyword>
<dbReference type="EMBL" id="JAUHTB010000002">
    <property type="protein sequence ID" value="MDN4504871.1"/>
    <property type="molecule type" value="Genomic_DNA"/>
</dbReference>
<evidence type="ECO:0000256" key="1">
    <source>
        <dbReference type="SAM" id="SignalP"/>
    </source>
</evidence>
<proteinExistence type="predicted"/>
<accession>A0AAE4U7R5</accession>
<evidence type="ECO:0000313" key="3">
    <source>
        <dbReference type="EMBL" id="MDV6299623.1"/>
    </source>
</evidence>
<evidence type="ECO:0000313" key="5">
    <source>
        <dbReference type="Proteomes" id="UP001185873"/>
    </source>
</evidence>
<evidence type="ECO:0000313" key="4">
    <source>
        <dbReference type="Proteomes" id="UP001172702"/>
    </source>
</evidence>
<feature type="chain" id="PRO_5042111309" description="Secreted protein" evidence="1">
    <location>
        <begin position="27"/>
        <end position="190"/>
    </location>
</feature>
<keyword evidence="4" id="KW-1185">Reference proteome</keyword>
<reference evidence="2 4" key="1">
    <citation type="submission" date="2023-07" db="EMBL/GenBank/DDBJ databases">
        <title>Strategy for survival of the halotoleranting strain Dietzia MX2 from the Yakshinskoe mineral salts deposit.</title>
        <authorList>
            <person name="Kharitonova M.A."/>
            <person name="Kupriyanova-Ashina F.G."/>
            <person name="Shakirov T.R."/>
            <person name="Vafina M.S."/>
            <person name="Ilinskaya O.N."/>
        </authorList>
    </citation>
    <scope>NUCLEOTIDE SEQUENCE [LARGE SCALE GENOMIC DNA]</scope>
    <source>
        <strain evidence="2 4">MX2</strain>
    </source>
</reference>
<evidence type="ECO:0008006" key="6">
    <source>
        <dbReference type="Google" id="ProtNLM"/>
    </source>
</evidence>
<dbReference type="EMBL" id="JAWLKJ010000002">
    <property type="protein sequence ID" value="MDV6299623.1"/>
    <property type="molecule type" value="Genomic_DNA"/>
</dbReference>
<name>A0AAE4U7R5_9ACTN</name>
<dbReference type="Proteomes" id="UP001172702">
    <property type="component" value="Unassembled WGS sequence"/>
</dbReference>
<sequence>MTSPNTGLRRTALVVLAVGAALGASACSAGQVSQTANQVAAVDGGRGSAGDLHVNDLQVVVPENGGEARVGFVASFTGYGLGEAVSLDQVEIDGTPVQLGETRPLQRGCTIVVDATEGAEPAPAPEGVCVEQTTATLPSADDLDVGVSVPATVSFSNGDRIETEAAVVGELVEAGEYTRPTEYAGESEEH</sequence>
<dbReference type="GeneID" id="36307430"/>
<evidence type="ECO:0000313" key="2">
    <source>
        <dbReference type="EMBL" id="MDN4504871.1"/>
    </source>
</evidence>
<comment type="caution">
    <text evidence="3">The sequence shown here is derived from an EMBL/GenBank/DDBJ whole genome shotgun (WGS) entry which is preliminary data.</text>
</comment>
<feature type="signal peptide" evidence="1">
    <location>
        <begin position="1"/>
        <end position="26"/>
    </location>
</feature>
<organism evidence="3 5">
    <name type="scientific">Dietzia maris</name>
    <dbReference type="NCBI Taxonomy" id="37915"/>
    <lineage>
        <taxon>Bacteria</taxon>
        <taxon>Bacillati</taxon>
        <taxon>Actinomycetota</taxon>
        <taxon>Actinomycetes</taxon>
        <taxon>Mycobacteriales</taxon>
        <taxon>Dietziaceae</taxon>
        <taxon>Dietzia</taxon>
    </lineage>
</organism>
<dbReference type="AlphaFoldDB" id="A0AAE4U7R5"/>
<gene>
    <name evidence="2" type="ORF">QYF62_02185</name>
    <name evidence="3" type="ORF">R3P82_10920</name>
</gene>
<dbReference type="Proteomes" id="UP001185873">
    <property type="component" value="Unassembled WGS sequence"/>
</dbReference>
<dbReference type="RefSeq" id="WP_067711632.1">
    <property type="nucleotide sequence ID" value="NZ_CANNAK010000009.1"/>
</dbReference>
<protein>
    <recommendedName>
        <fullName evidence="6">Secreted protein</fullName>
    </recommendedName>
</protein>
<reference evidence="3" key="2">
    <citation type="submission" date="2023-10" db="EMBL/GenBank/DDBJ databases">
        <title>Development of a sustainable strategy for remediation of hydrocarbon-contaminated territories based on the waste exchange concept.</title>
        <authorList>
            <person name="Krivoruchko A."/>
        </authorList>
    </citation>
    <scope>NUCLEOTIDE SEQUENCE</scope>
    <source>
        <strain evidence="3">IEGM 1175</strain>
    </source>
</reference>